<proteinExistence type="predicted"/>
<gene>
    <name evidence="2" type="ORF">ABT39_MTgene5950</name>
</gene>
<evidence type="ECO:0000313" key="2">
    <source>
        <dbReference type="EMBL" id="KUM47763.1"/>
    </source>
</evidence>
<protein>
    <recommendedName>
        <fullName evidence="3">Secreted protein</fullName>
    </recommendedName>
</protein>
<sequence>MQGSPLLSMLLVIQLRVMPLFHQPPPITMPLRVKLLFPSKQIQGQQLKRQAHRSIEYIICTFLETRSCLLRLGLLLSLPLRVDVLCIFTCRA</sequence>
<keyword evidence="1" id="KW-0732">Signal</keyword>
<evidence type="ECO:0008006" key="3">
    <source>
        <dbReference type="Google" id="ProtNLM"/>
    </source>
</evidence>
<organism evidence="2">
    <name type="scientific">Picea glauca</name>
    <name type="common">White spruce</name>
    <name type="synonym">Pinus glauca</name>
    <dbReference type="NCBI Taxonomy" id="3330"/>
    <lineage>
        <taxon>Eukaryota</taxon>
        <taxon>Viridiplantae</taxon>
        <taxon>Streptophyta</taxon>
        <taxon>Embryophyta</taxon>
        <taxon>Tracheophyta</taxon>
        <taxon>Spermatophyta</taxon>
        <taxon>Pinopsida</taxon>
        <taxon>Pinidae</taxon>
        <taxon>Conifers I</taxon>
        <taxon>Pinales</taxon>
        <taxon>Pinaceae</taxon>
        <taxon>Picea</taxon>
    </lineage>
</organism>
<feature type="chain" id="PRO_5007172433" description="Secreted protein" evidence="1">
    <location>
        <begin position="23"/>
        <end position="92"/>
    </location>
</feature>
<comment type="caution">
    <text evidence="2">The sequence shown here is derived from an EMBL/GenBank/DDBJ whole genome shotgun (WGS) entry which is preliminary data.</text>
</comment>
<name>A0A124GN58_PICGL</name>
<dbReference type="AlphaFoldDB" id="A0A124GN58"/>
<feature type="signal peptide" evidence="1">
    <location>
        <begin position="1"/>
        <end position="22"/>
    </location>
</feature>
<keyword evidence="2" id="KW-0496">Mitochondrion</keyword>
<reference evidence="2" key="1">
    <citation type="journal article" date="2015" name="Genome Biol. Evol.">
        <title>Organellar Genomes of White Spruce (Picea glauca): Assembly and Annotation.</title>
        <authorList>
            <person name="Jackman S.D."/>
            <person name="Warren R.L."/>
            <person name="Gibb E.A."/>
            <person name="Vandervalk B.P."/>
            <person name="Mohamadi H."/>
            <person name="Chu J."/>
            <person name="Raymond A."/>
            <person name="Pleasance S."/>
            <person name="Coope R."/>
            <person name="Wildung M.R."/>
            <person name="Ritland C.E."/>
            <person name="Bousquet J."/>
            <person name="Jones S.J."/>
            <person name="Bohlmann J."/>
            <person name="Birol I."/>
        </authorList>
    </citation>
    <scope>NUCLEOTIDE SEQUENCE [LARGE SCALE GENOMIC DNA]</scope>
    <source>
        <tissue evidence="2">Flushing bud</tissue>
    </source>
</reference>
<evidence type="ECO:0000256" key="1">
    <source>
        <dbReference type="SAM" id="SignalP"/>
    </source>
</evidence>
<accession>A0A124GN58</accession>
<dbReference type="EMBL" id="LKAM01000007">
    <property type="protein sequence ID" value="KUM47763.1"/>
    <property type="molecule type" value="Genomic_DNA"/>
</dbReference>
<geneLocation type="mitochondrion" evidence="2"/>